<keyword evidence="2" id="KW-1185">Reference proteome</keyword>
<reference evidence="1 2" key="1">
    <citation type="submission" date="2021-06" db="EMBL/GenBank/DDBJ databases">
        <title>Candida outbreak in Lebanon.</title>
        <authorList>
            <person name="Finianos M."/>
        </authorList>
    </citation>
    <scope>NUCLEOTIDE SEQUENCE [LARGE SCALE GENOMIC DNA]</scope>
    <source>
        <strain evidence="1">CA3LBN</strain>
    </source>
</reference>
<accession>A0ABX8IE54</accession>
<protein>
    <submittedName>
        <fullName evidence="1">Uncharacterized protein</fullName>
    </submittedName>
</protein>
<dbReference type="EMBL" id="CP076667">
    <property type="protein sequence ID" value="QWU90258.1"/>
    <property type="molecule type" value="Genomic_DNA"/>
</dbReference>
<evidence type="ECO:0000313" key="2">
    <source>
        <dbReference type="Proteomes" id="UP000825434"/>
    </source>
</evidence>
<gene>
    <name evidence="1" type="ORF">CA3LBN_004619</name>
</gene>
<name>A0ABX8IE54_9ASCO</name>
<organism evidence="1 2">
    <name type="scientific">Candidozyma haemuli</name>
    <dbReference type="NCBI Taxonomy" id="45357"/>
    <lineage>
        <taxon>Eukaryota</taxon>
        <taxon>Fungi</taxon>
        <taxon>Dikarya</taxon>
        <taxon>Ascomycota</taxon>
        <taxon>Saccharomycotina</taxon>
        <taxon>Pichiomycetes</taxon>
        <taxon>Metschnikowiaceae</taxon>
        <taxon>Candidozyma</taxon>
    </lineage>
</organism>
<sequence>MSDEWYWSSKFITLETYQFQLLASNFNQNVLRQKLRSNTETEASNITVTSADSSNLDLDAMRTIKMAFPEEVKEKLKEANKERYNEMVGQHKL</sequence>
<evidence type="ECO:0000313" key="1">
    <source>
        <dbReference type="EMBL" id="QWU90258.1"/>
    </source>
</evidence>
<dbReference type="Proteomes" id="UP000825434">
    <property type="component" value="Chromosome 7"/>
</dbReference>
<proteinExistence type="predicted"/>